<proteinExistence type="predicted"/>
<evidence type="ECO:0000313" key="1">
    <source>
        <dbReference type="EMBL" id="BCK79174.1"/>
    </source>
</evidence>
<dbReference type="KEGG" id="vfa:MM35RIKEN_13660"/>
<evidence type="ECO:0000313" key="2">
    <source>
        <dbReference type="Proteomes" id="UP000681343"/>
    </source>
</evidence>
<sequence>MHIREHLKTVTRHRRLVRHYCFRLGLYWQGLTHDLSKYSPTEFWRSAKYYQGFRSPNDQERSETGVSLSWLHHKGRNRHHFEYWIDYRIGPDGTVTMGGCKMPKKYVAEMFCDRIAACRVYQGEKYTDASAYDYFHRTKGHLWINEETAALLDRWLLLLKEQGEDAALRQIRRELRASQVY</sequence>
<dbReference type="Pfam" id="PF18907">
    <property type="entry name" value="DUF5662"/>
    <property type="match status" value="1"/>
</dbReference>
<dbReference type="InterPro" id="IPR043721">
    <property type="entry name" value="DUF5662"/>
</dbReference>
<protein>
    <recommendedName>
        <fullName evidence="3">Catalase</fullName>
    </recommendedName>
</protein>
<dbReference type="RefSeq" id="WP_212820445.1">
    <property type="nucleotide sequence ID" value="NZ_AP023415.1"/>
</dbReference>
<gene>
    <name evidence="1" type="ORF">MM35RIKEN_13660</name>
</gene>
<dbReference type="EMBL" id="AP023415">
    <property type="protein sequence ID" value="BCK79174.1"/>
    <property type="molecule type" value="Genomic_DNA"/>
</dbReference>
<dbReference type="Proteomes" id="UP000681343">
    <property type="component" value="Chromosome"/>
</dbReference>
<reference evidence="1" key="1">
    <citation type="submission" date="2020-09" db="EMBL/GenBank/DDBJ databases">
        <title>New species isolated from human feces.</title>
        <authorList>
            <person name="Kitahara M."/>
            <person name="Shigeno Y."/>
            <person name="Shime M."/>
            <person name="Matsumoto Y."/>
            <person name="Nakamura S."/>
            <person name="Motooka D."/>
            <person name="Fukuoka S."/>
            <person name="Nishikawa H."/>
            <person name="Benno Y."/>
        </authorList>
    </citation>
    <scope>NUCLEOTIDE SEQUENCE</scope>
    <source>
        <strain evidence="1">MM35</strain>
    </source>
</reference>
<accession>A0A810PTQ7</accession>
<name>A0A810PTQ7_9FIRM</name>
<dbReference type="AlphaFoldDB" id="A0A810PTQ7"/>
<evidence type="ECO:0008006" key="3">
    <source>
        <dbReference type="Google" id="ProtNLM"/>
    </source>
</evidence>
<organism evidence="1 2">
    <name type="scientific">Vescimonas fastidiosa</name>
    <dbReference type="NCBI Taxonomy" id="2714353"/>
    <lineage>
        <taxon>Bacteria</taxon>
        <taxon>Bacillati</taxon>
        <taxon>Bacillota</taxon>
        <taxon>Clostridia</taxon>
        <taxon>Eubacteriales</taxon>
        <taxon>Oscillospiraceae</taxon>
        <taxon>Vescimonas</taxon>
    </lineage>
</organism>
<keyword evidence="2" id="KW-1185">Reference proteome</keyword>